<feature type="compositionally biased region" description="Acidic residues" evidence="1">
    <location>
        <begin position="31"/>
        <end position="70"/>
    </location>
</feature>
<proteinExistence type="predicted"/>
<organism evidence="3 4">
    <name type="scientific">Chondromyces apiculatus DSM 436</name>
    <dbReference type="NCBI Taxonomy" id="1192034"/>
    <lineage>
        <taxon>Bacteria</taxon>
        <taxon>Pseudomonadati</taxon>
        <taxon>Myxococcota</taxon>
        <taxon>Polyangia</taxon>
        <taxon>Polyangiales</taxon>
        <taxon>Polyangiaceae</taxon>
        <taxon>Chondromyces</taxon>
    </lineage>
</organism>
<evidence type="ECO:0000313" key="3">
    <source>
        <dbReference type="EMBL" id="EYF03089.1"/>
    </source>
</evidence>
<feature type="compositionally biased region" description="Polar residues" evidence="1">
    <location>
        <begin position="80"/>
        <end position="90"/>
    </location>
</feature>
<feature type="signal peptide" evidence="2">
    <location>
        <begin position="1"/>
        <end position="26"/>
    </location>
</feature>
<accession>A0A017T1H1</accession>
<gene>
    <name evidence="3" type="ORF">CAP_6203</name>
</gene>
<dbReference type="AlphaFoldDB" id="A0A017T1H1"/>
<keyword evidence="4" id="KW-1185">Reference proteome</keyword>
<dbReference type="PROSITE" id="PS51257">
    <property type="entry name" value="PROKAR_LIPOPROTEIN"/>
    <property type="match status" value="1"/>
</dbReference>
<sequence>MNSCLKSLRSLAIVLGLAVFATGCIAQTGDEMGDADTEMLDDEAGDEDAEAGDEDAEAGDEIADGGDDETPPPPPPSPNGLCTGTTCNQI</sequence>
<dbReference type="STRING" id="1192034.CAP_6203"/>
<dbReference type="RefSeq" id="WP_044246681.1">
    <property type="nucleotide sequence ID" value="NZ_ASRX01000051.1"/>
</dbReference>
<protein>
    <submittedName>
        <fullName evidence="3">Uncharacterized protein</fullName>
    </submittedName>
</protein>
<evidence type="ECO:0000256" key="1">
    <source>
        <dbReference type="SAM" id="MobiDB-lite"/>
    </source>
</evidence>
<name>A0A017T1H1_9BACT</name>
<feature type="chain" id="PRO_5001496848" evidence="2">
    <location>
        <begin position="27"/>
        <end position="90"/>
    </location>
</feature>
<dbReference type="EMBL" id="ASRX01000051">
    <property type="protein sequence ID" value="EYF03089.1"/>
    <property type="molecule type" value="Genomic_DNA"/>
</dbReference>
<dbReference type="Proteomes" id="UP000019678">
    <property type="component" value="Unassembled WGS sequence"/>
</dbReference>
<reference evidence="3 4" key="1">
    <citation type="submission" date="2013-05" db="EMBL/GenBank/DDBJ databases">
        <title>Genome assembly of Chondromyces apiculatus DSM 436.</title>
        <authorList>
            <person name="Sharma G."/>
            <person name="Khatri I."/>
            <person name="Kaur C."/>
            <person name="Mayilraj S."/>
            <person name="Subramanian S."/>
        </authorList>
    </citation>
    <scope>NUCLEOTIDE SEQUENCE [LARGE SCALE GENOMIC DNA]</scope>
    <source>
        <strain evidence="3 4">DSM 436</strain>
    </source>
</reference>
<feature type="region of interest" description="Disordered" evidence="1">
    <location>
        <begin position="29"/>
        <end position="90"/>
    </location>
</feature>
<comment type="caution">
    <text evidence="3">The sequence shown here is derived from an EMBL/GenBank/DDBJ whole genome shotgun (WGS) entry which is preliminary data.</text>
</comment>
<evidence type="ECO:0000256" key="2">
    <source>
        <dbReference type="SAM" id="SignalP"/>
    </source>
</evidence>
<evidence type="ECO:0000313" key="4">
    <source>
        <dbReference type="Proteomes" id="UP000019678"/>
    </source>
</evidence>
<keyword evidence="2" id="KW-0732">Signal</keyword>